<gene>
    <name evidence="2" type="ORF">ACFO0C_10055</name>
</gene>
<reference evidence="3" key="1">
    <citation type="journal article" date="2019" name="Int. J. Syst. Evol. Microbiol.">
        <title>The Global Catalogue of Microorganisms (GCM) 10K type strain sequencing project: providing services to taxonomists for standard genome sequencing and annotation.</title>
        <authorList>
            <consortium name="The Broad Institute Genomics Platform"/>
            <consortium name="The Broad Institute Genome Sequencing Center for Infectious Disease"/>
            <person name="Wu L."/>
            <person name="Ma J."/>
        </authorList>
    </citation>
    <scope>NUCLEOTIDE SEQUENCE [LARGE SCALE GENOMIC DNA]</scope>
    <source>
        <strain evidence="3">TBRC 5832</strain>
    </source>
</reference>
<sequence>MNRAEAIPVDGSRSTTEPPSGHEPAAPPPAPGRAHPQVTTPARPAGGGNTVAVRPPAPAISPYRGHRRADGMPDRLPVRHAETPAPEPWTGPPADTRAASKAVTRRIARRGAVAARRVVGL</sequence>
<accession>A0ABV8ISC5</accession>
<dbReference type="Proteomes" id="UP001595867">
    <property type="component" value="Unassembled WGS sequence"/>
</dbReference>
<evidence type="ECO:0000313" key="2">
    <source>
        <dbReference type="EMBL" id="MFC4065278.1"/>
    </source>
</evidence>
<evidence type="ECO:0000313" key="3">
    <source>
        <dbReference type="Proteomes" id="UP001595867"/>
    </source>
</evidence>
<dbReference type="EMBL" id="JBHSBL010000007">
    <property type="protein sequence ID" value="MFC4065278.1"/>
    <property type="molecule type" value="Genomic_DNA"/>
</dbReference>
<evidence type="ECO:0000256" key="1">
    <source>
        <dbReference type="SAM" id="MobiDB-lite"/>
    </source>
</evidence>
<dbReference type="RefSeq" id="WP_378066305.1">
    <property type="nucleotide sequence ID" value="NZ_JBHSBL010000007.1"/>
</dbReference>
<name>A0ABV8ISC5_9ACTN</name>
<proteinExistence type="predicted"/>
<feature type="compositionally biased region" description="Basic and acidic residues" evidence="1">
    <location>
        <begin position="68"/>
        <end position="82"/>
    </location>
</feature>
<keyword evidence="3" id="KW-1185">Reference proteome</keyword>
<comment type="caution">
    <text evidence="2">The sequence shown here is derived from an EMBL/GenBank/DDBJ whole genome shotgun (WGS) entry which is preliminary data.</text>
</comment>
<organism evidence="2 3">
    <name type="scientific">Actinoplanes subglobosus</name>
    <dbReference type="NCBI Taxonomy" id="1547892"/>
    <lineage>
        <taxon>Bacteria</taxon>
        <taxon>Bacillati</taxon>
        <taxon>Actinomycetota</taxon>
        <taxon>Actinomycetes</taxon>
        <taxon>Micromonosporales</taxon>
        <taxon>Micromonosporaceae</taxon>
        <taxon>Actinoplanes</taxon>
    </lineage>
</organism>
<protein>
    <submittedName>
        <fullName evidence="2">Uncharacterized protein</fullName>
    </submittedName>
</protein>
<feature type="region of interest" description="Disordered" evidence="1">
    <location>
        <begin position="1"/>
        <end position="100"/>
    </location>
</feature>